<dbReference type="InterPro" id="IPR001789">
    <property type="entry name" value="Sig_transdc_resp-reg_receiver"/>
</dbReference>
<keyword evidence="10" id="KW-1185">Reference proteome</keyword>
<evidence type="ECO:0000256" key="3">
    <source>
        <dbReference type="ARBA" id="ARBA00022553"/>
    </source>
</evidence>
<dbReference type="InterPro" id="IPR003594">
    <property type="entry name" value="HATPase_dom"/>
</dbReference>
<feature type="domain" description="Response regulatory" evidence="8">
    <location>
        <begin position="525"/>
        <end position="639"/>
    </location>
</feature>
<dbReference type="InterPro" id="IPR036890">
    <property type="entry name" value="HATPase_C_sf"/>
</dbReference>
<feature type="modified residue" description="4-aspartylphosphate" evidence="6">
    <location>
        <position position="59"/>
    </location>
</feature>
<protein>
    <recommendedName>
        <fullName evidence="2">histidine kinase</fullName>
        <ecNumber evidence="2">2.7.13.3</ecNumber>
    </recommendedName>
</protein>
<dbReference type="SUPFAM" id="SSF52172">
    <property type="entry name" value="CheY-like"/>
    <property type="match status" value="2"/>
</dbReference>
<evidence type="ECO:0000256" key="2">
    <source>
        <dbReference type="ARBA" id="ARBA00012438"/>
    </source>
</evidence>
<dbReference type="CDD" id="cd00082">
    <property type="entry name" value="HisKA"/>
    <property type="match status" value="1"/>
</dbReference>
<evidence type="ECO:0000256" key="6">
    <source>
        <dbReference type="PROSITE-ProRule" id="PRU00169"/>
    </source>
</evidence>
<dbReference type="Gene3D" id="3.30.565.10">
    <property type="entry name" value="Histidine kinase-like ATPase, C-terminal domain"/>
    <property type="match status" value="1"/>
</dbReference>
<dbReference type="PRINTS" id="PR00344">
    <property type="entry name" value="BCTRLSENSOR"/>
</dbReference>
<proteinExistence type="predicted"/>
<evidence type="ECO:0000259" key="7">
    <source>
        <dbReference type="PROSITE" id="PS50109"/>
    </source>
</evidence>
<dbReference type="SMART" id="SM00448">
    <property type="entry name" value="REC"/>
    <property type="match status" value="2"/>
</dbReference>
<dbReference type="InterPro" id="IPR011006">
    <property type="entry name" value="CheY-like_superfamily"/>
</dbReference>
<dbReference type="KEGG" id="amob:HG15A2_15790"/>
<dbReference type="EC" id="2.7.13.3" evidence="2"/>
<dbReference type="RefSeq" id="WP_145059344.1">
    <property type="nucleotide sequence ID" value="NZ_CP036263.1"/>
</dbReference>
<dbReference type="Pfam" id="PF00072">
    <property type="entry name" value="Response_reg"/>
    <property type="match status" value="2"/>
</dbReference>
<dbReference type="InterPro" id="IPR004358">
    <property type="entry name" value="Sig_transdc_His_kin-like_C"/>
</dbReference>
<feature type="domain" description="Response regulatory" evidence="8">
    <location>
        <begin position="7"/>
        <end position="125"/>
    </location>
</feature>
<name>A0A517MTU4_9BACT</name>
<reference evidence="9 10" key="1">
    <citation type="submission" date="2019-02" db="EMBL/GenBank/DDBJ databases">
        <title>Deep-cultivation of Planctomycetes and their phenomic and genomic characterization uncovers novel biology.</title>
        <authorList>
            <person name="Wiegand S."/>
            <person name="Jogler M."/>
            <person name="Boedeker C."/>
            <person name="Pinto D."/>
            <person name="Vollmers J."/>
            <person name="Rivas-Marin E."/>
            <person name="Kohn T."/>
            <person name="Peeters S.H."/>
            <person name="Heuer A."/>
            <person name="Rast P."/>
            <person name="Oberbeckmann S."/>
            <person name="Bunk B."/>
            <person name="Jeske O."/>
            <person name="Meyerdierks A."/>
            <person name="Storesund J.E."/>
            <person name="Kallscheuer N."/>
            <person name="Luecker S."/>
            <person name="Lage O.M."/>
            <person name="Pohl T."/>
            <person name="Merkel B.J."/>
            <person name="Hornburger P."/>
            <person name="Mueller R.-W."/>
            <person name="Bruemmer F."/>
            <person name="Labrenz M."/>
            <person name="Spormann A.M."/>
            <person name="Op den Camp H."/>
            <person name="Overmann J."/>
            <person name="Amann R."/>
            <person name="Jetten M.S.M."/>
            <person name="Mascher T."/>
            <person name="Medema M.H."/>
            <person name="Devos D.P."/>
            <person name="Kaster A.-K."/>
            <person name="Ovreas L."/>
            <person name="Rohde M."/>
            <person name="Galperin M.Y."/>
            <person name="Jogler C."/>
        </authorList>
    </citation>
    <scope>NUCLEOTIDE SEQUENCE [LARGE SCALE GENOMIC DNA]</scope>
    <source>
        <strain evidence="9 10">HG15A2</strain>
    </source>
</reference>
<dbReference type="Proteomes" id="UP000319852">
    <property type="component" value="Chromosome"/>
</dbReference>
<dbReference type="PANTHER" id="PTHR43547">
    <property type="entry name" value="TWO-COMPONENT HISTIDINE KINASE"/>
    <property type="match status" value="1"/>
</dbReference>
<feature type="modified residue" description="4-aspartylphosphate" evidence="6">
    <location>
        <position position="574"/>
    </location>
</feature>
<dbReference type="InterPro" id="IPR003661">
    <property type="entry name" value="HisK_dim/P_dom"/>
</dbReference>
<keyword evidence="3 6" id="KW-0597">Phosphoprotein</keyword>
<dbReference type="Pfam" id="PF00512">
    <property type="entry name" value="HisKA"/>
    <property type="match status" value="1"/>
</dbReference>
<dbReference type="SMART" id="SM00387">
    <property type="entry name" value="HATPase_c"/>
    <property type="match status" value="1"/>
</dbReference>
<evidence type="ECO:0000256" key="5">
    <source>
        <dbReference type="ARBA" id="ARBA00022777"/>
    </source>
</evidence>
<gene>
    <name evidence="9" type="primary">pleC</name>
    <name evidence="9" type="ORF">HG15A2_15790</name>
</gene>
<evidence type="ECO:0000259" key="8">
    <source>
        <dbReference type="PROSITE" id="PS50110"/>
    </source>
</evidence>
<dbReference type="SMART" id="SM00388">
    <property type="entry name" value="HisKA"/>
    <property type="match status" value="1"/>
</dbReference>
<evidence type="ECO:0000313" key="9">
    <source>
        <dbReference type="EMBL" id="QDS98306.1"/>
    </source>
</evidence>
<dbReference type="PROSITE" id="PS50109">
    <property type="entry name" value="HIS_KIN"/>
    <property type="match status" value="1"/>
</dbReference>
<dbReference type="FunFam" id="3.30.565.10:FF:000006">
    <property type="entry name" value="Sensor histidine kinase WalK"/>
    <property type="match status" value="1"/>
</dbReference>
<dbReference type="Gene3D" id="3.40.50.2300">
    <property type="match status" value="2"/>
</dbReference>
<comment type="catalytic activity">
    <reaction evidence="1">
        <text>ATP + protein L-histidine = ADP + protein N-phospho-L-histidine.</text>
        <dbReference type="EC" id="2.7.13.3"/>
    </reaction>
</comment>
<dbReference type="PROSITE" id="PS50110">
    <property type="entry name" value="RESPONSE_REGULATORY"/>
    <property type="match status" value="2"/>
</dbReference>
<dbReference type="AlphaFoldDB" id="A0A517MTU4"/>
<dbReference type="SUPFAM" id="SSF55874">
    <property type="entry name" value="ATPase domain of HSP90 chaperone/DNA topoisomerase II/histidine kinase"/>
    <property type="match status" value="1"/>
</dbReference>
<dbReference type="Pfam" id="PF02518">
    <property type="entry name" value="HATPase_c"/>
    <property type="match status" value="1"/>
</dbReference>
<keyword evidence="5" id="KW-0418">Kinase</keyword>
<dbReference type="CDD" id="cd17574">
    <property type="entry name" value="REC_OmpR"/>
    <property type="match status" value="1"/>
</dbReference>
<dbReference type="InterPro" id="IPR005467">
    <property type="entry name" value="His_kinase_dom"/>
</dbReference>
<dbReference type="OrthoDB" id="9813394at2"/>
<dbReference type="GO" id="GO:0000155">
    <property type="term" value="F:phosphorelay sensor kinase activity"/>
    <property type="evidence" value="ECO:0007669"/>
    <property type="project" value="InterPro"/>
</dbReference>
<feature type="domain" description="Histidine kinase" evidence="7">
    <location>
        <begin position="162"/>
        <end position="383"/>
    </location>
</feature>
<dbReference type="PANTHER" id="PTHR43547:SF2">
    <property type="entry name" value="HYBRID SIGNAL TRANSDUCTION HISTIDINE KINASE C"/>
    <property type="match status" value="1"/>
</dbReference>
<accession>A0A517MTU4</accession>
<evidence type="ECO:0000256" key="1">
    <source>
        <dbReference type="ARBA" id="ARBA00000085"/>
    </source>
</evidence>
<organism evidence="9 10">
    <name type="scientific">Adhaeretor mobilis</name>
    <dbReference type="NCBI Taxonomy" id="1930276"/>
    <lineage>
        <taxon>Bacteria</taxon>
        <taxon>Pseudomonadati</taxon>
        <taxon>Planctomycetota</taxon>
        <taxon>Planctomycetia</taxon>
        <taxon>Pirellulales</taxon>
        <taxon>Lacipirellulaceae</taxon>
        <taxon>Adhaeretor</taxon>
    </lineage>
</organism>
<evidence type="ECO:0000313" key="10">
    <source>
        <dbReference type="Proteomes" id="UP000319852"/>
    </source>
</evidence>
<dbReference type="EMBL" id="CP036263">
    <property type="protein sequence ID" value="QDS98306.1"/>
    <property type="molecule type" value="Genomic_DNA"/>
</dbReference>
<sequence length="659" mass="72991">MITTETRILLIDDDTGDAFITRESLSRIGGRHYDIDHAASMRQAKSRLGSFEYDVILLDLNLPESSGPDTLRRLCELTVSKTPVIVLTGLDDEEAALQMLAEGAADFICKSDIRAETLSRSIQYTMRRQQLLVELQSANTMLSEKNRRLNQLYKTAQQFVDNVSHEFRTPLTVIREFTSIVRDGLDGPVTERQAEHLEKVIYRTDDLSLMVDDMLDISKLEAGLLAVWRRPCAVEELVRNVEGIIASRAKARGIEFTIDIPADLPEAFCDEEKARRVLINLAINAIKFTPSSGSVKIWAKSNADQAEIVLGVTDTGSGISQENLSSIFGRFRQVDSGIHSSTKGFGLGLSIARELVYLNLGEMDVQSQIGIGSTFTFTLPTNDLAAIVDRYLERIESKRTEGTSIALVRARAEGVMAKQSEAVVDEFLQRAVCGGDLAVRSTDQQWLIAKESTESELKDTLAKIEGDWSAFKRNCPGVELPGIRFELDRVLPMPECHFELRQAALNGLNTERHQETSEPTSDHRTVLVVDDNEDVSRCLSLRLEAAGYEVTAAYDGEAGYNAAVANRPDAVVLDVCMPKKDGLTVLRELRQNPLTKNTPIVMLSASIRDQHGALESGANFFVQKPYESHEVLSAIKSSMDQQSQAKATETEELLLECVS</sequence>
<keyword evidence="4 9" id="KW-0808">Transferase</keyword>
<evidence type="ECO:0000256" key="4">
    <source>
        <dbReference type="ARBA" id="ARBA00022679"/>
    </source>
</evidence>
<dbReference type="Gene3D" id="1.10.287.130">
    <property type="match status" value="1"/>
</dbReference>
<dbReference type="CDD" id="cd00156">
    <property type="entry name" value="REC"/>
    <property type="match status" value="1"/>
</dbReference>